<comment type="caution">
    <text evidence="1">The sequence shown here is derived from an EMBL/GenBank/DDBJ whole genome shotgun (WGS) entry which is preliminary data.</text>
</comment>
<dbReference type="SUPFAM" id="SSF54427">
    <property type="entry name" value="NTF2-like"/>
    <property type="match status" value="1"/>
</dbReference>
<gene>
    <name evidence="1" type="ORF">M406DRAFT_329457</name>
</gene>
<dbReference type="AlphaFoldDB" id="A0A9P5CQ17"/>
<dbReference type="EMBL" id="MU032347">
    <property type="protein sequence ID" value="KAF3765560.1"/>
    <property type="molecule type" value="Genomic_DNA"/>
</dbReference>
<keyword evidence="2" id="KW-1185">Reference proteome</keyword>
<reference evidence="1" key="1">
    <citation type="journal article" date="2020" name="Phytopathology">
        <title>Genome sequence of the chestnut blight fungus Cryphonectria parasitica EP155: A fundamental resource for an archetypical invasive plant pathogen.</title>
        <authorList>
            <person name="Crouch J.A."/>
            <person name="Dawe A."/>
            <person name="Aerts A."/>
            <person name="Barry K."/>
            <person name="Churchill A.C.L."/>
            <person name="Grimwood J."/>
            <person name="Hillman B."/>
            <person name="Milgroom M.G."/>
            <person name="Pangilinan J."/>
            <person name="Smith M."/>
            <person name="Salamov A."/>
            <person name="Schmutz J."/>
            <person name="Yadav J."/>
            <person name="Grigoriev I.V."/>
            <person name="Nuss D."/>
        </authorList>
    </citation>
    <scope>NUCLEOTIDE SEQUENCE</scope>
    <source>
        <strain evidence="1">EP155</strain>
    </source>
</reference>
<evidence type="ECO:0000313" key="1">
    <source>
        <dbReference type="EMBL" id="KAF3765560.1"/>
    </source>
</evidence>
<dbReference type="GeneID" id="63837559"/>
<dbReference type="InterPro" id="IPR032710">
    <property type="entry name" value="NTF2-like_dom_sf"/>
</dbReference>
<dbReference type="Gene3D" id="3.10.450.50">
    <property type="match status" value="1"/>
</dbReference>
<dbReference type="OrthoDB" id="10264449at2759"/>
<name>A0A9P5CQ17_CRYP1</name>
<accession>A0A9P5CQ17</accession>
<dbReference type="RefSeq" id="XP_040776521.1">
    <property type="nucleotide sequence ID" value="XM_040920430.1"/>
</dbReference>
<protein>
    <recommendedName>
        <fullName evidence="3">SnoaL-like domain-containing protein</fullName>
    </recommendedName>
</protein>
<dbReference type="Proteomes" id="UP000803844">
    <property type="component" value="Unassembled WGS sequence"/>
</dbReference>
<evidence type="ECO:0000313" key="2">
    <source>
        <dbReference type="Proteomes" id="UP000803844"/>
    </source>
</evidence>
<organism evidence="1 2">
    <name type="scientific">Cryphonectria parasitica (strain ATCC 38755 / EP155)</name>
    <dbReference type="NCBI Taxonomy" id="660469"/>
    <lineage>
        <taxon>Eukaryota</taxon>
        <taxon>Fungi</taxon>
        <taxon>Dikarya</taxon>
        <taxon>Ascomycota</taxon>
        <taxon>Pezizomycotina</taxon>
        <taxon>Sordariomycetes</taxon>
        <taxon>Sordariomycetidae</taxon>
        <taxon>Diaporthales</taxon>
        <taxon>Cryphonectriaceae</taxon>
        <taxon>Cryphonectria-Endothia species complex</taxon>
        <taxon>Cryphonectria</taxon>
    </lineage>
</organism>
<evidence type="ECO:0008006" key="3">
    <source>
        <dbReference type="Google" id="ProtNLM"/>
    </source>
</evidence>
<proteinExistence type="predicted"/>
<sequence>MSTQAEATPTPVILTKDYIRDAFKHLEEVEDVEHRNLFFKKYMVEDVKWEITGNGHELAGTRYSLAEHSSASFTKLGKKLQKPIKFVVRSIILEPDTRWACVECQGFATRTNGQPYNNDYVWLTEWDANGKIFHVRSYHDTNLAEKVLHEA</sequence>